<comment type="caution">
    <text evidence="1">The sequence shown here is derived from an EMBL/GenBank/DDBJ whole genome shotgun (WGS) entry which is preliminary data.</text>
</comment>
<keyword evidence="2" id="KW-1185">Reference proteome</keyword>
<accession>U7QRA7</accession>
<organism evidence="1 2">
    <name type="scientific">Lyngbya aestuarii BL J</name>
    <dbReference type="NCBI Taxonomy" id="1348334"/>
    <lineage>
        <taxon>Bacteria</taxon>
        <taxon>Bacillati</taxon>
        <taxon>Cyanobacteriota</taxon>
        <taxon>Cyanophyceae</taxon>
        <taxon>Oscillatoriophycideae</taxon>
        <taxon>Oscillatoriales</taxon>
        <taxon>Microcoleaceae</taxon>
        <taxon>Lyngbya</taxon>
    </lineage>
</organism>
<evidence type="ECO:0008006" key="3">
    <source>
        <dbReference type="Google" id="ProtNLM"/>
    </source>
</evidence>
<proteinExistence type="predicted"/>
<evidence type="ECO:0000313" key="1">
    <source>
        <dbReference type="EMBL" id="ERT08936.1"/>
    </source>
</evidence>
<reference evidence="1 2" key="1">
    <citation type="journal article" date="2013" name="Front. Microbiol.">
        <title>Comparative genomic analyses of the cyanobacterium, Lyngbya aestuarii BL J, a powerful hydrogen producer.</title>
        <authorList>
            <person name="Kothari A."/>
            <person name="Vaughn M."/>
            <person name="Garcia-Pichel F."/>
        </authorList>
    </citation>
    <scope>NUCLEOTIDE SEQUENCE [LARGE SCALE GENOMIC DNA]</scope>
    <source>
        <strain evidence="1 2">BL J</strain>
    </source>
</reference>
<name>U7QRA7_9CYAN</name>
<dbReference type="OrthoDB" id="70513at2"/>
<dbReference type="EMBL" id="AUZM01000006">
    <property type="protein sequence ID" value="ERT08936.1"/>
    <property type="molecule type" value="Genomic_DNA"/>
</dbReference>
<dbReference type="Proteomes" id="UP000017127">
    <property type="component" value="Unassembled WGS sequence"/>
</dbReference>
<dbReference type="AlphaFoldDB" id="U7QRA7"/>
<sequence length="300" mass="34400">MSQKIAVAVTHGLGNGEPKIKHNQVREPNFLTTLKENLFKQFQQLGLSEAEVNSKFEFVPIYWAPVLQVPQNKLWQKLKQGNEMRWLGLREYLLSFVSDAVAYQPTPHKRHVYDAMHGVFSQALHKSAVLAGEKAPLCVISHSLGTVIAENYFYELQVHYESKGKNYNFINPVLRLMGNTPIERGETLSLFYTMGSPLALWTVRDPNFGQPIQFPPPKLSTHHPNIQPEWVNFYDKDDVIGFPLKSINEAYNQAVTQDKQVNVGGWTQSWNPMSHNNYWTDDRVNCYVAEALVSLWNRVN</sequence>
<protein>
    <recommendedName>
        <fullName evidence="3">Chemotaxis protein</fullName>
    </recommendedName>
</protein>
<evidence type="ECO:0000313" key="2">
    <source>
        <dbReference type="Proteomes" id="UP000017127"/>
    </source>
</evidence>
<gene>
    <name evidence="1" type="ORF">M595_0985</name>
</gene>
<dbReference type="RefSeq" id="WP_023064770.1">
    <property type="nucleotide sequence ID" value="NZ_AUZM01000006.1"/>
</dbReference>